<dbReference type="EMBL" id="CP001032">
    <property type="protein sequence ID" value="ACB73875.1"/>
    <property type="molecule type" value="Genomic_DNA"/>
</dbReference>
<dbReference type="PANTHER" id="PTHR16056:SF16">
    <property type="entry name" value="REGULATOR OF MICROTUBULE DYNAMICS PROTEIN 1"/>
    <property type="match status" value="1"/>
</dbReference>
<evidence type="ECO:0000313" key="7">
    <source>
        <dbReference type="Proteomes" id="UP000007013"/>
    </source>
</evidence>
<dbReference type="HOGENOM" id="CLU_046369_3_1_0"/>
<dbReference type="SUPFAM" id="SSF48452">
    <property type="entry name" value="TPR-like"/>
    <property type="match status" value="1"/>
</dbReference>
<dbReference type="GO" id="GO:0097431">
    <property type="term" value="C:mitotic spindle pole"/>
    <property type="evidence" value="ECO:0007669"/>
    <property type="project" value="TreeGrafter"/>
</dbReference>
<dbReference type="PANTHER" id="PTHR16056">
    <property type="entry name" value="REGULATOR OF MICROTUBULE DYNAMICS PROTEIN"/>
    <property type="match status" value="1"/>
</dbReference>
<organism evidence="6 7">
    <name type="scientific">Opitutus terrae (strain DSM 11246 / JCM 15787 / PB90-1)</name>
    <dbReference type="NCBI Taxonomy" id="452637"/>
    <lineage>
        <taxon>Bacteria</taxon>
        <taxon>Pseudomonadati</taxon>
        <taxon>Verrucomicrobiota</taxon>
        <taxon>Opitutia</taxon>
        <taxon>Opitutales</taxon>
        <taxon>Opitutaceae</taxon>
        <taxon>Opitutus</taxon>
    </lineage>
</organism>
<dbReference type="Proteomes" id="UP000007013">
    <property type="component" value="Chromosome"/>
</dbReference>
<evidence type="ECO:0000256" key="3">
    <source>
        <dbReference type="ARBA" id="ARBA00023212"/>
    </source>
</evidence>
<dbReference type="AlphaFoldDB" id="B1ZSL8"/>
<evidence type="ECO:0000313" key="6">
    <source>
        <dbReference type="EMBL" id="ACB73875.1"/>
    </source>
</evidence>
<accession>B1ZSL8</accession>
<dbReference type="OrthoDB" id="185431at2"/>
<feature type="chain" id="PRO_5002774517" evidence="5">
    <location>
        <begin position="23"/>
        <end position="255"/>
    </location>
</feature>
<reference evidence="6 7" key="1">
    <citation type="journal article" date="2011" name="J. Bacteriol.">
        <title>Genome sequence of the verrucomicrobium Opitutus terrae PB90-1, an abundant inhabitant of rice paddy soil ecosystems.</title>
        <authorList>
            <person name="van Passel M.W."/>
            <person name="Kant R."/>
            <person name="Palva A."/>
            <person name="Copeland A."/>
            <person name="Lucas S."/>
            <person name="Lapidus A."/>
            <person name="Glavina del Rio T."/>
            <person name="Pitluck S."/>
            <person name="Goltsman E."/>
            <person name="Clum A."/>
            <person name="Sun H."/>
            <person name="Schmutz J."/>
            <person name="Larimer F.W."/>
            <person name="Land M.L."/>
            <person name="Hauser L."/>
            <person name="Kyrpides N."/>
            <person name="Mikhailova N."/>
            <person name="Richardson P.P."/>
            <person name="Janssen P.H."/>
            <person name="de Vos W.M."/>
            <person name="Smidt H."/>
        </authorList>
    </citation>
    <scope>NUCLEOTIDE SEQUENCE [LARGE SCALE GENOMIC DNA]</scope>
    <source>
        <strain evidence="7">DSM 11246 / JCM 15787 / PB90-1</strain>
    </source>
</reference>
<dbReference type="GO" id="GO:0005737">
    <property type="term" value="C:cytoplasm"/>
    <property type="evidence" value="ECO:0007669"/>
    <property type="project" value="TreeGrafter"/>
</dbReference>
<feature type="compositionally biased region" description="Low complexity" evidence="4">
    <location>
        <begin position="246"/>
        <end position="255"/>
    </location>
</feature>
<dbReference type="GO" id="GO:0005876">
    <property type="term" value="C:spindle microtubule"/>
    <property type="evidence" value="ECO:0007669"/>
    <property type="project" value="TreeGrafter"/>
</dbReference>
<feature type="region of interest" description="Disordered" evidence="4">
    <location>
        <begin position="233"/>
        <end position="255"/>
    </location>
</feature>
<proteinExistence type="predicted"/>
<name>B1ZSL8_OPITP</name>
<comment type="subcellular location">
    <subcellularLocation>
        <location evidence="1">Cytoplasm</location>
        <location evidence="1">Cytoskeleton</location>
    </subcellularLocation>
</comment>
<protein>
    <submittedName>
        <fullName evidence="6">Uncharacterized protein</fullName>
    </submittedName>
</protein>
<keyword evidence="7" id="KW-1185">Reference proteome</keyword>
<dbReference type="STRING" id="452637.Oter_0585"/>
<dbReference type="eggNOG" id="COG0457">
    <property type="taxonomic scope" value="Bacteria"/>
</dbReference>
<evidence type="ECO:0000256" key="5">
    <source>
        <dbReference type="SAM" id="SignalP"/>
    </source>
</evidence>
<sequence length="255" mass="27815">MRHRRDWIIGGFLWLCAASLSAAEPSADPLLAAAQHAEEQHHLATALALALQAEPRHPTDAALLQAISRYYSERSEEVTDRAEKERLCRSALAYAQRSTALAPERAVNVLSVAIAAGKLARVSGPRRRIDYARMAHTWATRALQLDPDYALAHHVLGQWHCEVATLNAPTRWLARMMGGLPPASLSEAIAHLRRAVELAPDRPAHHAALGFALLAAGERDAARASLEQALALPSRDAHDTIEQARARQALQPQPP</sequence>
<dbReference type="GO" id="GO:0008017">
    <property type="term" value="F:microtubule binding"/>
    <property type="evidence" value="ECO:0007669"/>
    <property type="project" value="TreeGrafter"/>
</dbReference>
<dbReference type="KEGG" id="ote:Oter_0585"/>
<evidence type="ECO:0000256" key="2">
    <source>
        <dbReference type="ARBA" id="ARBA00022490"/>
    </source>
</evidence>
<dbReference type="Gene3D" id="1.25.40.10">
    <property type="entry name" value="Tetratricopeptide repeat domain"/>
    <property type="match status" value="2"/>
</dbReference>
<dbReference type="InterPro" id="IPR011990">
    <property type="entry name" value="TPR-like_helical_dom_sf"/>
</dbReference>
<evidence type="ECO:0000256" key="4">
    <source>
        <dbReference type="SAM" id="MobiDB-lite"/>
    </source>
</evidence>
<feature type="signal peptide" evidence="5">
    <location>
        <begin position="1"/>
        <end position="22"/>
    </location>
</feature>
<feature type="compositionally biased region" description="Basic and acidic residues" evidence="4">
    <location>
        <begin position="235"/>
        <end position="245"/>
    </location>
</feature>
<keyword evidence="2" id="KW-0963">Cytoplasm</keyword>
<dbReference type="RefSeq" id="WP_012373413.1">
    <property type="nucleotide sequence ID" value="NC_010571.1"/>
</dbReference>
<keyword evidence="5" id="KW-0732">Signal</keyword>
<keyword evidence="3" id="KW-0206">Cytoskeleton</keyword>
<gene>
    <name evidence="6" type="ordered locus">Oter_0585</name>
</gene>
<evidence type="ECO:0000256" key="1">
    <source>
        <dbReference type="ARBA" id="ARBA00004245"/>
    </source>
</evidence>